<dbReference type="SUPFAM" id="SSF48264">
    <property type="entry name" value="Cytochrome P450"/>
    <property type="match status" value="1"/>
</dbReference>
<dbReference type="PRINTS" id="PR00463">
    <property type="entry name" value="EP450I"/>
</dbReference>
<evidence type="ECO:0000256" key="7">
    <source>
        <dbReference type="ARBA" id="ARBA00023004"/>
    </source>
</evidence>
<dbReference type="OrthoDB" id="2789670at2759"/>
<sequence>MLYSTVLTILTIPLLLLLGWIRRRTLSKHAGTLPPAALSLLSSSVSKNQPWKSYSKLAKSLGPIFSITRTVKTPFPLSLIQGLLPQYPWIVLDDVTDMLELFQKRSEVFSDRPHWPMVHLLGRQANVGFMHYGIKLNMARKLLHSEFSGPHLSKWDTLLKEAISKLMDELSSETQSSDSSNRMVLRRNIEQVIFRVTYGTEATPEFLSLANEVNKQTGAALQPGRWLVNALPFLAHIPPWFPGASVQRWARDAKALYRRSVEEPFEQAKQDMREDTAEPSFVYNRLVAEDSKSHSEQLIMSAAGSIFVAGVGTTTDLLETVFVLLSRNPALQERIYTELIREGLDPLAAATKLPVFENIMKEGLRFNPPIPLLSRSPTNDSKYGRWFIPKGSWMFANIWSIMHDATVFKNPDEFDPDRFLDPLIRDPTAFTFGFGRR</sequence>
<evidence type="ECO:0000313" key="9">
    <source>
        <dbReference type="EMBL" id="KAF5388375.1"/>
    </source>
</evidence>
<protein>
    <recommendedName>
        <fullName evidence="11">Cytochrome P450</fullName>
    </recommendedName>
</protein>
<evidence type="ECO:0000256" key="1">
    <source>
        <dbReference type="ARBA" id="ARBA00001971"/>
    </source>
</evidence>
<dbReference type="GO" id="GO:0020037">
    <property type="term" value="F:heme binding"/>
    <property type="evidence" value="ECO:0007669"/>
    <property type="project" value="InterPro"/>
</dbReference>
<keyword evidence="4" id="KW-0349">Heme</keyword>
<keyword evidence="6" id="KW-0560">Oxidoreductase</keyword>
<keyword evidence="10" id="KW-1185">Reference proteome</keyword>
<evidence type="ECO:0000256" key="2">
    <source>
        <dbReference type="ARBA" id="ARBA00005179"/>
    </source>
</evidence>
<dbReference type="InterPro" id="IPR001128">
    <property type="entry name" value="Cyt_P450"/>
</dbReference>
<evidence type="ECO:0000256" key="6">
    <source>
        <dbReference type="ARBA" id="ARBA00023002"/>
    </source>
</evidence>
<proteinExistence type="inferred from homology"/>
<keyword evidence="8" id="KW-0503">Monooxygenase</keyword>
<comment type="pathway">
    <text evidence="2">Secondary metabolite biosynthesis.</text>
</comment>
<evidence type="ECO:0000256" key="5">
    <source>
        <dbReference type="ARBA" id="ARBA00022723"/>
    </source>
</evidence>
<dbReference type="InterPro" id="IPR036396">
    <property type="entry name" value="Cyt_P450_sf"/>
</dbReference>
<dbReference type="Proteomes" id="UP000565441">
    <property type="component" value="Unassembled WGS sequence"/>
</dbReference>
<dbReference type="GO" id="GO:0005506">
    <property type="term" value="F:iron ion binding"/>
    <property type="evidence" value="ECO:0007669"/>
    <property type="project" value="InterPro"/>
</dbReference>
<evidence type="ECO:0000256" key="8">
    <source>
        <dbReference type="ARBA" id="ARBA00023033"/>
    </source>
</evidence>
<dbReference type="InterPro" id="IPR002401">
    <property type="entry name" value="Cyt_P450_E_grp-I"/>
</dbReference>
<gene>
    <name evidence="9" type="ORF">D9615_000798</name>
</gene>
<accession>A0A8H5HRY6</accession>
<evidence type="ECO:0008006" key="11">
    <source>
        <dbReference type="Google" id="ProtNLM"/>
    </source>
</evidence>
<dbReference type="GO" id="GO:0016705">
    <property type="term" value="F:oxidoreductase activity, acting on paired donors, with incorporation or reduction of molecular oxygen"/>
    <property type="evidence" value="ECO:0007669"/>
    <property type="project" value="InterPro"/>
</dbReference>
<dbReference type="PANTHER" id="PTHR46300">
    <property type="entry name" value="P450, PUTATIVE (EUROFUNG)-RELATED-RELATED"/>
    <property type="match status" value="1"/>
</dbReference>
<keyword evidence="5" id="KW-0479">Metal-binding</keyword>
<comment type="cofactor">
    <cofactor evidence="1">
        <name>heme</name>
        <dbReference type="ChEBI" id="CHEBI:30413"/>
    </cofactor>
</comment>
<evidence type="ECO:0000313" key="10">
    <source>
        <dbReference type="Proteomes" id="UP000565441"/>
    </source>
</evidence>
<comment type="caution">
    <text evidence="9">The sequence shown here is derived from an EMBL/GenBank/DDBJ whole genome shotgun (WGS) entry which is preliminary data.</text>
</comment>
<name>A0A8H5HRY6_9AGAR</name>
<dbReference type="PANTHER" id="PTHR46300:SF7">
    <property type="entry name" value="P450, PUTATIVE (EUROFUNG)-RELATED"/>
    <property type="match status" value="1"/>
</dbReference>
<evidence type="ECO:0000256" key="3">
    <source>
        <dbReference type="ARBA" id="ARBA00010617"/>
    </source>
</evidence>
<comment type="similarity">
    <text evidence="3">Belongs to the cytochrome P450 family.</text>
</comment>
<dbReference type="EMBL" id="JAACJP010000001">
    <property type="protein sequence ID" value="KAF5388375.1"/>
    <property type="molecule type" value="Genomic_DNA"/>
</dbReference>
<dbReference type="Gene3D" id="1.10.630.10">
    <property type="entry name" value="Cytochrome P450"/>
    <property type="match status" value="1"/>
</dbReference>
<reference evidence="9 10" key="1">
    <citation type="journal article" date="2020" name="ISME J.">
        <title>Uncovering the hidden diversity of litter-decomposition mechanisms in mushroom-forming fungi.</title>
        <authorList>
            <person name="Floudas D."/>
            <person name="Bentzer J."/>
            <person name="Ahren D."/>
            <person name="Johansson T."/>
            <person name="Persson P."/>
            <person name="Tunlid A."/>
        </authorList>
    </citation>
    <scope>NUCLEOTIDE SEQUENCE [LARGE SCALE GENOMIC DNA]</scope>
    <source>
        <strain evidence="9 10">CBS 661.87</strain>
    </source>
</reference>
<dbReference type="Pfam" id="PF00067">
    <property type="entry name" value="p450"/>
    <property type="match status" value="1"/>
</dbReference>
<dbReference type="InterPro" id="IPR050364">
    <property type="entry name" value="Cytochrome_P450_fung"/>
</dbReference>
<dbReference type="GO" id="GO:0004497">
    <property type="term" value="F:monooxygenase activity"/>
    <property type="evidence" value="ECO:0007669"/>
    <property type="project" value="UniProtKB-KW"/>
</dbReference>
<dbReference type="AlphaFoldDB" id="A0A8H5HRY6"/>
<keyword evidence="7" id="KW-0408">Iron</keyword>
<organism evidence="9 10">
    <name type="scientific">Tricholomella constricta</name>
    <dbReference type="NCBI Taxonomy" id="117010"/>
    <lineage>
        <taxon>Eukaryota</taxon>
        <taxon>Fungi</taxon>
        <taxon>Dikarya</taxon>
        <taxon>Basidiomycota</taxon>
        <taxon>Agaricomycotina</taxon>
        <taxon>Agaricomycetes</taxon>
        <taxon>Agaricomycetidae</taxon>
        <taxon>Agaricales</taxon>
        <taxon>Tricholomatineae</taxon>
        <taxon>Lyophyllaceae</taxon>
        <taxon>Tricholomella</taxon>
    </lineage>
</organism>
<evidence type="ECO:0000256" key="4">
    <source>
        <dbReference type="ARBA" id="ARBA00022617"/>
    </source>
</evidence>